<organism evidence="1 2">
    <name type="scientific">Delftia acidovorans (strain DSM 14801 / SPH-1)</name>
    <dbReference type="NCBI Taxonomy" id="398578"/>
    <lineage>
        <taxon>Bacteria</taxon>
        <taxon>Pseudomonadati</taxon>
        <taxon>Pseudomonadota</taxon>
        <taxon>Betaproteobacteria</taxon>
        <taxon>Burkholderiales</taxon>
        <taxon>Comamonadaceae</taxon>
        <taxon>Delftia</taxon>
    </lineage>
</organism>
<reference evidence="1 2" key="1">
    <citation type="journal article" date="2004" name="Appl. Environ. Microbiol.">
        <title>Mineralization of individual congeners of linear alkylbenzenesulfonate by defined pairs of heterotrophic bacteria.</title>
        <authorList>
            <person name="Schleheck D."/>
            <person name="Knepper T.P."/>
            <person name="Fischer K."/>
            <person name="Cook A.M."/>
        </authorList>
    </citation>
    <scope>NUCLEOTIDE SEQUENCE [LARGE SCALE GENOMIC DNA]</scope>
    <source>
        <strain evidence="2">DSM 14801 / SPH-1</strain>
    </source>
</reference>
<dbReference type="HOGENOM" id="CLU_2394858_0_0_4"/>
<dbReference type="KEGG" id="dac:Daci_1617"/>
<evidence type="ECO:0000313" key="2">
    <source>
        <dbReference type="Proteomes" id="UP000000784"/>
    </source>
</evidence>
<keyword evidence="2" id="KW-1185">Reference proteome</keyword>
<gene>
    <name evidence="1" type="ordered locus">Daci_1617</name>
</gene>
<name>A9BYC2_DELAS</name>
<sequence>MTEEKEAAAVAQATDAVLCLVQERPVPIPDGVCFRAFGMAAEKRMEQVSRGEAADRAAQVEGRITLQQHALDRWVRGTGHRSLQQVGGSGCPN</sequence>
<protein>
    <submittedName>
        <fullName evidence="1">Uncharacterized protein</fullName>
    </submittedName>
</protein>
<evidence type="ECO:0000313" key="1">
    <source>
        <dbReference type="EMBL" id="ABX34261.1"/>
    </source>
</evidence>
<proteinExistence type="predicted"/>
<dbReference type="Proteomes" id="UP000000784">
    <property type="component" value="Chromosome"/>
</dbReference>
<dbReference type="AlphaFoldDB" id="A9BYC2"/>
<accession>A9BYC2</accession>
<dbReference type="EMBL" id="CP000884">
    <property type="protein sequence ID" value="ABX34261.1"/>
    <property type="molecule type" value="Genomic_DNA"/>
</dbReference>
<reference evidence="2" key="2">
    <citation type="submission" date="2007-11" db="EMBL/GenBank/DDBJ databases">
        <title>Complete sequence of Delftia acidovorans DSM 14801 / SPH-1.</title>
        <authorList>
            <person name="Copeland A."/>
            <person name="Lucas S."/>
            <person name="Lapidus A."/>
            <person name="Barry K."/>
            <person name="Glavina del Rio T."/>
            <person name="Dalin E."/>
            <person name="Tice H."/>
            <person name="Pitluck S."/>
            <person name="Lowry S."/>
            <person name="Clum A."/>
            <person name="Schmutz J."/>
            <person name="Larimer F."/>
            <person name="Land M."/>
            <person name="Hauser L."/>
            <person name="Kyrpides N."/>
            <person name="Kim E."/>
            <person name="Schleheck D."/>
            <person name="Richardson P."/>
        </authorList>
    </citation>
    <scope>NUCLEOTIDE SEQUENCE [LARGE SCALE GENOMIC DNA]</scope>
    <source>
        <strain evidence="2">DSM 14801 / SPH-1</strain>
    </source>
</reference>